<sequence>MADGHSNNNHVPVLLSFSAFSRPSSVPVGSGYEVLIQKFLSLYGRQIDLHRKFMIQLYSDEWAQYIDLPKGFIISEKCKLRFVPLETDVRFYRFGFSLQMLYIMMHIIAN</sequence>
<gene>
    <name evidence="1" type="primary">ISOC1</name>
</gene>
<dbReference type="AlphaFoldDB" id="B5XBL6"/>
<organism evidence="1">
    <name type="scientific">Salmo salar</name>
    <name type="common">Atlantic salmon</name>
    <dbReference type="NCBI Taxonomy" id="8030"/>
    <lineage>
        <taxon>Eukaryota</taxon>
        <taxon>Metazoa</taxon>
        <taxon>Chordata</taxon>
        <taxon>Craniata</taxon>
        <taxon>Vertebrata</taxon>
        <taxon>Euteleostomi</taxon>
        <taxon>Actinopterygii</taxon>
        <taxon>Neopterygii</taxon>
        <taxon>Teleostei</taxon>
        <taxon>Protacanthopterygii</taxon>
        <taxon>Salmoniformes</taxon>
        <taxon>Salmonidae</taxon>
        <taxon>Salmoninae</taxon>
        <taxon>Salmo</taxon>
    </lineage>
</organism>
<evidence type="ECO:0000313" key="1">
    <source>
        <dbReference type="EMBL" id="ACI68236.1"/>
    </source>
</evidence>
<reference evidence="1" key="1">
    <citation type="submission" date="2008-10" db="EMBL/GenBank/DDBJ databases">
        <authorList>
            <consortium name="cGRASP (B.F. Koop &amp; W.S. Davidson)"/>
            <person name="Leong J."/>
            <person name="von Schalburg K."/>
            <person name="Cooper G."/>
            <person name="Moore R."/>
            <person name="Holt R."/>
            <person name="Davidson W.S."/>
            <person name="Koop B.F."/>
        </authorList>
    </citation>
    <scope>NUCLEOTIDE SEQUENCE</scope>
    <source>
        <tissue evidence="1">Thyroid</tissue>
    </source>
</reference>
<dbReference type="EMBL" id="BT048435">
    <property type="protein sequence ID" value="ACI68236.1"/>
    <property type="molecule type" value="mRNA"/>
</dbReference>
<protein>
    <submittedName>
        <fullName evidence="1">Isochorismatase domain-containing protein 1</fullName>
    </submittedName>
</protein>
<accession>B5XBL6</accession>
<proteinExistence type="evidence at transcript level"/>
<reference evidence="1" key="3">
    <citation type="submission" date="2010-08" db="EMBL/GenBank/DDBJ databases">
        <authorList>
            <consortium name="cGRASP (B.F. Koop &amp; W.S. Davidson)"/>
        </authorList>
    </citation>
    <scope>NUCLEOTIDE SEQUENCE</scope>
    <source>
        <tissue evidence="1">Thyroid</tissue>
    </source>
</reference>
<name>B5XBL6_SALSA</name>
<reference evidence="1" key="2">
    <citation type="journal article" date="2010" name="BMC Genomics">
        <title>Salmo salar and Esox lucius full-length cDNA sequences reveal changes in evolutionary pressures on a post-tetraploidization genome.</title>
        <authorList>
            <person name="Leong J.S."/>
            <person name="Jantzen S.G."/>
            <person name="von Schalburg K.R."/>
            <person name="Cooper G.A."/>
            <person name="Messmer A.M."/>
            <person name="Liao N.Y."/>
            <person name="Munro S."/>
            <person name="Moore R."/>
            <person name="Holt R.A."/>
            <person name="Jones S.J."/>
            <person name="Davidson W.S."/>
            <person name="Koop B.F."/>
        </authorList>
    </citation>
    <scope>NUCLEOTIDE SEQUENCE</scope>
    <source>
        <tissue evidence="1">Thyroid</tissue>
    </source>
</reference>